<dbReference type="Pfam" id="PF12597">
    <property type="entry name" value="Cox20"/>
    <property type="match status" value="1"/>
</dbReference>
<evidence type="ECO:0000256" key="6">
    <source>
        <dbReference type="ARBA" id="ARBA00022989"/>
    </source>
</evidence>
<name>A0A4U0WZ32_9PEZI</name>
<evidence type="ECO:0000313" key="12">
    <source>
        <dbReference type="Proteomes" id="UP000309340"/>
    </source>
</evidence>
<evidence type="ECO:0000256" key="4">
    <source>
        <dbReference type="ARBA" id="ARBA00022692"/>
    </source>
</evidence>
<proteinExistence type="inferred from homology"/>
<sequence length="219" mass="23901">MADDTRQSPEDLSREALTVHPENKPFTGTAWQNGKIVPYTPPPQNANMMAGGTEHTAGGKAPEVNLANAFQSGLKLSDFTDLPKRPCVRDALLTGIGSGFALGGFRAIFGAAVWNACSWAVGSFCFSSASMYQYCMYRRQAEKEGMLRVMDIMNKKDIERKAREQRKEKAREERRLVKDQELDTQLATLREGKAGGGVAIGGGADGGGGGEIKPWWKVW</sequence>
<organism evidence="11 12">
    <name type="scientific">Friedmanniomyces simplex</name>
    <dbReference type="NCBI Taxonomy" id="329884"/>
    <lineage>
        <taxon>Eukaryota</taxon>
        <taxon>Fungi</taxon>
        <taxon>Dikarya</taxon>
        <taxon>Ascomycota</taxon>
        <taxon>Pezizomycotina</taxon>
        <taxon>Dothideomycetes</taxon>
        <taxon>Dothideomycetidae</taxon>
        <taxon>Mycosphaerellales</taxon>
        <taxon>Teratosphaeriaceae</taxon>
        <taxon>Friedmanniomyces</taxon>
    </lineage>
</organism>
<keyword evidence="5" id="KW-0999">Mitochondrion inner membrane</keyword>
<comment type="caution">
    <text evidence="11">The sequence shown here is derived from an EMBL/GenBank/DDBJ whole genome shotgun (WGS) entry which is preliminary data.</text>
</comment>
<comment type="similarity">
    <text evidence="2">Belongs to the COX20 family.</text>
</comment>
<dbReference type="PANTHER" id="PTHR31586:SF1">
    <property type="entry name" value="CYTOCHROME C OXIDASE ASSEMBLY PROTEIN COX20, MITOCHONDRIAL"/>
    <property type="match status" value="1"/>
</dbReference>
<evidence type="ECO:0000313" key="11">
    <source>
        <dbReference type="EMBL" id="TKA67883.1"/>
    </source>
</evidence>
<dbReference type="AlphaFoldDB" id="A0A4U0WZ32"/>
<feature type="region of interest" description="Disordered" evidence="10">
    <location>
        <begin position="1"/>
        <end position="36"/>
    </location>
</feature>
<dbReference type="GO" id="GO:0033617">
    <property type="term" value="P:mitochondrial respiratory chain complex IV assembly"/>
    <property type="evidence" value="ECO:0007669"/>
    <property type="project" value="InterPro"/>
</dbReference>
<feature type="coiled-coil region" evidence="9">
    <location>
        <begin position="153"/>
        <end position="182"/>
    </location>
</feature>
<dbReference type="OrthoDB" id="14603at2759"/>
<dbReference type="Proteomes" id="UP000309340">
    <property type="component" value="Unassembled WGS sequence"/>
</dbReference>
<keyword evidence="8" id="KW-0472">Membrane</keyword>
<evidence type="ECO:0000256" key="5">
    <source>
        <dbReference type="ARBA" id="ARBA00022792"/>
    </source>
</evidence>
<evidence type="ECO:0000256" key="1">
    <source>
        <dbReference type="ARBA" id="ARBA00004273"/>
    </source>
</evidence>
<evidence type="ECO:0000256" key="3">
    <source>
        <dbReference type="ARBA" id="ARBA00017689"/>
    </source>
</evidence>
<keyword evidence="6" id="KW-1133">Transmembrane helix</keyword>
<evidence type="ECO:0000256" key="7">
    <source>
        <dbReference type="ARBA" id="ARBA00023128"/>
    </source>
</evidence>
<dbReference type="PANTHER" id="PTHR31586">
    <property type="entry name" value="CYTOCHROME C OXIDASE PROTEIN 20"/>
    <property type="match status" value="1"/>
</dbReference>
<gene>
    <name evidence="11" type="ORF">B0A55_09706</name>
</gene>
<dbReference type="InterPro" id="IPR022533">
    <property type="entry name" value="Cox20"/>
</dbReference>
<evidence type="ECO:0000256" key="2">
    <source>
        <dbReference type="ARBA" id="ARBA00009575"/>
    </source>
</evidence>
<dbReference type="GO" id="GO:0005743">
    <property type="term" value="C:mitochondrial inner membrane"/>
    <property type="evidence" value="ECO:0007669"/>
    <property type="project" value="UniProtKB-SubCell"/>
</dbReference>
<comment type="subcellular location">
    <subcellularLocation>
        <location evidence="1">Mitochondrion inner membrane</location>
    </subcellularLocation>
</comment>
<keyword evidence="9" id="KW-0175">Coiled coil</keyword>
<accession>A0A4U0WZ32</accession>
<protein>
    <recommendedName>
        <fullName evidence="3">Cytochrome c oxidase assembly protein COX20, mitochondrial</fullName>
    </recommendedName>
</protein>
<evidence type="ECO:0000256" key="10">
    <source>
        <dbReference type="SAM" id="MobiDB-lite"/>
    </source>
</evidence>
<evidence type="ECO:0000256" key="9">
    <source>
        <dbReference type="SAM" id="Coils"/>
    </source>
</evidence>
<keyword evidence="7" id="KW-0496">Mitochondrion</keyword>
<keyword evidence="4" id="KW-0812">Transmembrane</keyword>
<evidence type="ECO:0000256" key="8">
    <source>
        <dbReference type="ARBA" id="ARBA00023136"/>
    </source>
</evidence>
<dbReference type="EMBL" id="NAJQ01000544">
    <property type="protein sequence ID" value="TKA67883.1"/>
    <property type="molecule type" value="Genomic_DNA"/>
</dbReference>
<keyword evidence="12" id="KW-1185">Reference proteome</keyword>
<reference evidence="11 12" key="1">
    <citation type="submission" date="2017-03" db="EMBL/GenBank/DDBJ databases">
        <title>Genomes of endolithic fungi from Antarctica.</title>
        <authorList>
            <person name="Coleine C."/>
            <person name="Masonjones S."/>
            <person name="Stajich J.E."/>
        </authorList>
    </citation>
    <scope>NUCLEOTIDE SEQUENCE [LARGE SCALE GENOMIC DNA]</scope>
    <source>
        <strain evidence="11 12">CCFEE 5184</strain>
    </source>
</reference>
<feature type="compositionally biased region" description="Basic and acidic residues" evidence="10">
    <location>
        <begin position="1"/>
        <end position="14"/>
    </location>
</feature>